<keyword evidence="6 7" id="KW-0472">Membrane</keyword>
<evidence type="ECO:0000313" key="11">
    <source>
        <dbReference type="Proteomes" id="UP000295217"/>
    </source>
</evidence>
<name>A0A4R5AHK2_9ACTN</name>
<keyword evidence="3" id="KW-1003">Cell membrane</keyword>
<dbReference type="GO" id="GO:0055085">
    <property type="term" value="P:transmembrane transport"/>
    <property type="evidence" value="ECO:0007669"/>
    <property type="project" value="InterPro"/>
</dbReference>
<comment type="caution">
    <text evidence="10">The sequence shown here is derived from an EMBL/GenBank/DDBJ whole genome shotgun (WGS) entry which is preliminary data.</text>
</comment>
<dbReference type="EMBL" id="SMLB01000009">
    <property type="protein sequence ID" value="TDD70414.1"/>
    <property type="molecule type" value="Genomic_DNA"/>
</dbReference>
<sequence>MSAGSPTSTSSSRCRAGSSPRRRRTSRSSTSGRRPTSRARSTRSARTGARYRTPSRPRSSGRSSTASHRRRASKRRPSRSTRACRASRMALTRTAPDRAGGERARLPGAGRAGWRRRRDAVGLVFALPALVLFAAFAIYPMLRVFQLSLYDYNLTSPPVWVGLDNFRFLFGDERFLASLGASLFYVAVTYGPAVLLALILALGLNTRMHGSAFVRLLYFAPVATSWVAVSVIWRLVLQPEGLLNQTLNTDIPWLTSSTWAKWAIAIAAIWKEVGFFLIIFLAGLQNIPKDLQEAAALDGAGSLRRLRYVTLPLLKPITVVVLVMAVIRGFQSFSPQVVLTGGSFGTEVINLFVYKTAFASARMGRASAVAVLMFILLLMVTFVQLRALRRSA</sequence>
<dbReference type="AlphaFoldDB" id="A0A4R5AHK2"/>
<gene>
    <name evidence="10" type="ORF">E1262_09195</name>
</gene>
<dbReference type="CDD" id="cd06261">
    <property type="entry name" value="TM_PBP2"/>
    <property type="match status" value="1"/>
</dbReference>
<dbReference type="PANTHER" id="PTHR30193:SF37">
    <property type="entry name" value="INNER MEMBRANE ABC TRANSPORTER PERMEASE PROTEIN YCJO"/>
    <property type="match status" value="1"/>
</dbReference>
<feature type="region of interest" description="Disordered" evidence="8">
    <location>
        <begin position="1"/>
        <end position="106"/>
    </location>
</feature>
<feature type="transmembrane region" description="Helical" evidence="7">
    <location>
        <begin position="120"/>
        <end position="142"/>
    </location>
</feature>
<feature type="transmembrane region" description="Helical" evidence="7">
    <location>
        <begin position="366"/>
        <end position="385"/>
    </location>
</feature>
<feature type="transmembrane region" description="Helical" evidence="7">
    <location>
        <begin position="183"/>
        <end position="204"/>
    </location>
</feature>
<dbReference type="InterPro" id="IPR035906">
    <property type="entry name" value="MetI-like_sf"/>
</dbReference>
<dbReference type="Pfam" id="PF00528">
    <property type="entry name" value="BPD_transp_1"/>
    <property type="match status" value="1"/>
</dbReference>
<evidence type="ECO:0000256" key="4">
    <source>
        <dbReference type="ARBA" id="ARBA00022692"/>
    </source>
</evidence>
<evidence type="ECO:0000313" key="10">
    <source>
        <dbReference type="EMBL" id="TDD70414.1"/>
    </source>
</evidence>
<organism evidence="10 11">
    <name type="scientific">Jiangella aurantiaca</name>
    <dbReference type="NCBI Taxonomy" id="2530373"/>
    <lineage>
        <taxon>Bacteria</taxon>
        <taxon>Bacillati</taxon>
        <taxon>Actinomycetota</taxon>
        <taxon>Actinomycetes</taxon>
        <taxon>Jiangellales</taxon>
        <taxon>Jiangellaceae</taxon>
        <taxon>Jiangella</taxon>
    </lineage>
</organism>
<comment type="subcellular location">
    <subcellularLocation>
        <location evidence="1 7">Cell membrane</location>
        <topology evidence="1 7">Multi-pass membrane protein</topology>
    </subcellularLocation>
</comment>
<protein>
    <submittedName>
        <fullName evidence="10">Sugar ABC transporter permease</fullName>
    </submittedName>
</protein>
<evidence type="ECO:0000256" key="3">
    <source>
        <dbReference type="ARBA" id="ARBA00022475"/>
    </source>
</evidence>
<feature type="transmembrane region" description="Helical" evidence="7">
    <location>
        <begin position="333"/>
        <end position="354"/>
    </location>
</feature>
<feature type="transmembrane region" description="Helical" evidence="7">
    <location>
        <begin position="305"/>
        <end position="327"/>
    </location>
</feature>
<evidence type="ECO:0000256" key="6">
    <source>
        <dbReference type="ARBA" id="ARBA00023136"/>
    </source>
</evidence>
<dbReference type="SUPFAM" id="SSF161098">
    <property type="entry name" value="MetI-like"/>
    <property type="match status" value="1"/>
</dbReference>
<evidence type="ECO:0000256" key="7">
    <source>
        <dbReference type="RuleBase" id="RU363032"/>
    </source>
</evidence>
<dbReference type="Proteomes" id="UP000295217">
    <property type="component" value="Unassembled WGS sequence"/>
</dbReference>
<feature type="compositionally biased region" description="Low complexity" evidence="8">
    <location>
        <begin position="44"/>
        <end position="66"/>
    </location>
</feature>
<feature type="transmembrane region" description="Helical" evidence="7">
    <location>
        <begin position="262"/>
        <end position="284"/>
    </location>
</feature>
<feature type="compositionally biased region" description="Basic residues" evidence="8">
    <location>
        <begin position="67"/>
        <end position="79"/>
    </location>
</feature>
<proteinExistence type="inferred from homology"/>
<dbReference type="Gene3D" id="1.10.3720.10">
    <property type="entry name" value="MetI-like"/>
    <property type="match status" value="1"/>
</dbReference>
<keyword evidence="4 7" id="KW-0812">Transmembrane</keyword>
<evidence type="ECO:0000256" key="8">
    <source>
        <dbReference type="SAM" id="MobiDB-lite"/>
    </source>
</evidence>
<feature type="domain" description="ABC transmembrane type-1" evidence="9">
    <location>
        <begin position="179"/>
        <end position="384"/>
    </location>
</feature>
<evidence type="ECO:0000256" key="2">
    <source>
        <dbReference type="ARBA" id="ARBA00022448"/>
    </source>
</evidence>
<feature type="compositionally biased region" description="Low complexity" evidence="8">
    <location>
        <begin position="1"/>
        <end position="19"/>
    </location>
</feature>
<evidence type="ECO:0000259" key="9">
    <source>
        <dbReference type="PROSITE" id="PS50928"/>
    </source>
</evidence>
<dbReference type="OrthoDB" id="34224at2"/>
<comment type="similarity">
    <text evidence="7">Belongs to the binding-protein-dependent transport system permease family.</text>
</comment>
<dbReference type="PROSITE" id="PS50928">
    <property type="entry name" value="ABC_TM1"/>
    <property type="match status" value="1"/>
</dbReference>
<dbReference type="InterPro" id="IPR051393">
    <property type="entry name" value="ABC_transporter_permease"/>
</dbReference>
<accession>A0A4R5AHK2</accession>
<feature type="compositionally biased region" description="Basic and acidic residues" evidence="8">
    <location>
        <begin position="95"/>
        <end position="105"/>
    </location>
</feature>
<keyword evidence="11" id="KW-1185">Reference proteome</keyword>
<feature type="transmembrane region" description="Helical" evidence="7">
    <location>
        <begin position="216"/>
        <end position="236"/>
    </location>
</feature>
<dbReference type="GO" id="GO:0005886">
    <property type="term" value="C:plasma membrane"/>
    <property type="evidence" value="ECO:0007669"/>
    <property type="project" value="UniProtKB-SubCell"/>
</dbReference>
<dbReference type="InterPro" id="IPR000515">
    <property type="entry name" value="MetI-like"/>
</dbReference>
<dbReference type="PANTHER" id="PTHR30193">
    <property type="entry name" value="ABC TRANSPORTER PERMEASE PROTEIN"/>
    <property type="match status" value="1"/>
</dbReference>
<evidence type="ECO:0000256" key="1">
    <source>
        <dbReference type="ARBA" id="ARBA00004651"/>
    </source>
</evidence>
<keyword evidence="5 7" id="KW-1133">Transmembrane helix</keyword>
<evidence type="ECO:0000256" key="5">
    <source>
        <dbReference type="ARBA" id="ARBA00022989"/>
    </source>
</evidence>
<keyword evidence="2 7" id="KW-0813">Transport</keyword>
<reference evidence="10 11" key="1">
    <citation type="submission" date="2019-02" db="EMBL/GenBank/DDBJ databases">
        <title>Draft genome sequences of novel Actinobacteria.</title>
        <authorList>
            <person name="Sahin N."/>
            <person name="Ay H."/>
            <person name="Saygin H."/>
        </authorList>
    </citation>
    <scope>NUCLEOTIDE SEQUENCE [LARGE SCALE GENOMIC DNA]</scope>
    <source>
        <strain evidence="10 11">8K307</strain>
    </source>
</reference>